<keyword evidence="2" id="KW-1185">Reference proteome</keyword>
<dbReference type="EMBL" id="CP069798">
    <property type="protein sequence ID" value="QRQ82887.1"/>
    <property type="molecule type" value="Genomic_DNA"/>
</dbReference>
<accession>A0A892ZM79</accession>
<dbReference type="Proteomes" id="UP000653156">
    <property type="component" value="Chromosome"/>
</dbReference>
<proteinExistence type="predicted"/>
<evidence type="ECO:0000313" key="2">
    <source>
        <dbReference type="Proteomes" id="UP000653156"/>
    </source>
</evidence>
<evidence type="ECO:0000313" key="1">
    <source>
        <dbReference type="EMBL" id="QRQ82887.1"/>
    </source>
</evidence>
<sequence length="296" mass="33226">MIYAITGAVGAGKTRNMQRLLNDHYGRMAPNPVVYVANADSNTARSYTKTTCPNVHIDMPQGESLATWHKWLPEKGVLVVENATEALLAVEDGQPVVYRFLHSEPSQDVYLIDTDLAALFEQEPALKDRISVITVVALPYTDPCADCQVLMSIDKGDLVSRAHILLLLTLDFLRERPSEFNDYLSKKGFAAYKSHEVDILALGSLNKTFKHYLPLPDAYASEFLYMAELLNKEAAYPRLYQYIIYQVLYAAADGSRRPGGWERGLLERMGLVADCPEHQVYRAEFGRPSPNLKHSV</sequence>
<dbReference type="AlphaFoldDB" id="A0A892ZM79"/>
<gene>
    <name evidence="1" type="ORF">JQU52_05805</name>
</gene>
<reference evidence="1" key="1">
    <citation type="submission" date="2021-02" db="EMBL/GenBank/DDBJ databases">
        <title>Neisseriaceae sp. 26B isolated from the cloaca of a Common Toad-headed Turtle (Mesoclemmys nasuta).</title>
        <authorList>
            <person name="Spergser J."/>
            <person name="Busse H.-J."/>
        </authorList>
    </citation>
    <scope>NUCLEOTIDE SEQUENCE</scope>
    <source>
        <strain evidence="1">26B</strain>
    </source>
</reference>
<organism evidence="1 2">
    <name type="scientific">Paralysiella testudinis</name>
    <dbReference type="NCBI Taxonomy" id="2809020"/>
    <lineage>
        <taxon>Bacteria</taxon>
        <taxon>Pseudomonadati</taxon>
        <taxon>Pseudomonadota</taxon>
        <taxon>Betaproteobacteria</taxon>
        <taxon>Neisseriales</taxon>
        <taxon>Neisseriaceae</taxon>
        <taxon>Paralysiella</taxon>
    </lineage>
</organism>
<dbReference type="RefSeq" id="WP_230340184.1">
    <property type="nucleotide sequence ID" value="NZ_CP069798.1"/>
</dbReference>
<name>A0A892ZM79_9NEIS</name>
<protein>
    <submittedName>
        <fullName evidence="1">Uncharacterized protein</fullName>
    </submittedName>
</protein>
<dbReference type="KEGG" id="ptes:JQU52_05805"/>